<evidence type="ECO:0000313" key="4">
    <source>
        <dbReference type="EMBL" id="ADZ91379.1"/>
    </source>
</evidence>
<dbReference type="EC" id="2.7.7.65" evidence="1"/>
<dbReference type="EMBL" id="CP002583">
    <property type="protein sequence ID" value="ADZ91379.1"/>
    <property type="molecule type" value="Genomic_DNA"/>
</dbReference>
<dbReference type="eggNOG" id="COG3706">
    <property type="taxonomic scope" value="Bacteria"/>
</dbReference>
<dbReference type="GO" id="GO:0005886">
    <property type="term" value="C:plasma membrane"/>
    <property type="evidence" value="ECO:0007669"/>
    <property type="project" value="TreeGrafter"/>
</dbReference>
<dbReference type="InterPro" id="IPR029787">
    <property type="entry name" value="Nucleotide_cyclase"/>
</dbReference>
<organism evidence="4 5">
    <name type="scientific">Marinomonas mediterranea (strain ATCC 700492 / JCM 21426 / NBRC 103028 / MMB-1)</name>
    <dbReference type="NCBI Taxonomy" id="717774"/>
    <lineage>
        <taxon>Bacteria</taxon>
        <taxon>Pseudomonadati</taxon>
        <taxon>Pseudomonadota</taxon>
        <taxon>Gammaproteobacteria</taxon>
        <taxon>Oceanospirillales</taxon>
        <taxon>Oceanospirillaceae</taxon>
        <taxon>Marinomonas</taxon>
    </lineage>
</organism>
<dbReference type="PATRIC" id="fig|717774.3.peg.2200"/>
<accession>F2K437</accession>
<dbReference type="SUPFAM" id="SSF55073">
    <property type="entry name" value="Nucleotide cyclase"/>
    <property type="match status" value="1"/>
</dbReference>
<evidence type="ECO:0000313" key="5">
    <source>
        <dbReference type="Proteomes" id="UP000001062"/>
    </source>
</evidence>
<dbReference type="STRING" id="717774.Marme_2136"/>
<name>F2K437_MARM1</name>
<proteinExistence type="predicted"/>
<dbReference type="PROSITE" id="PS50887">
    <property type="entry name" value="GGDEF"/>
    <property type="match status" value="1"/>
</dbReference>
<dbReference type="GO" id="GO:0052621">
    <property type="term" value="F:diguanylate cyclase activity"/>
    <property type="evidence" value="ECO:0007669"/>
    <property type="project" value="UniProtKB-EC"/>
</dbReference>
<dbReference type="SMART" id="SM00267">
    <property type="entry name" value="GGDEF"/>
    <property type="match status" value="1"/>
</dbReference>
<evidence type="ECO:0000259" key="3">
    <source>
        <dbReference type="PROSITE" id="PS50887"/>
    </source>
</evidence>
<dbReference type="PANTHER" id="PTHR45138:SF9">
    <property type="entry name" value="DIGUANYLATE CYCLASE DGCM-RELATED"/>
    <property type="match status" value="1"/>
</dbReference>
<dbReference type="InterPro" id="IPR000160">
    <property type="entry name" value="GGDEF_dom"/>
</dbReference>
<evidence type="ECO:0000256" key="1">
    <source>
        <dbReference type="ARBA" id="ARBA00012528"/>
    </source>
</evidence>
<keyword evidence="5" id="KW-1185">Reference proteome</keyword>
<dbReference type="HOGENOM" id="CLU_000445_11_5_6"/>
<dbReference type="KEGG" id="mme:Marme_2136"/>
<dbReference type="GO" id="GO:1902201">
    <property type="term" value="P:negative regulation of bacterial-type flagellum-dependent cell motility"/>
    <property type="evidence" value="ECO:0007669"/>
    <property type="project" value="TreeGrafter"/>
</dbReference>
<dbReference type="RefSeq" id="WP_013661284.1">
    <property type="nucleotide sequence ID" value="NC_015276.1"/>
</dbReference>
<dbReference type="InterPro" id="IPR043128">
    <property type="entry name" value="Rev_trsase/Diguanyl_cyclase"/>
</dbReference>
<comment type="catalytic activity">
    <reaction evidence="2">
        <text>2 GTP = 3',3'-c-di-GMP + 2 diphosphate</text>
        <dbReference type="Rhea" id="RHEA:24898"/>
        <dbReference type="ChEBI" id="CHEBI:33019"/>
        <dbReference type="ChEBI" id="CHEBI:37565"/>
        <dbReference type="ChEBI" id="CHEBI:58805"/>
        <dbReference type="EC" id="2.7.7.65"/>
    </reaction>
</comment>
<dbReference type="AlphaFoldDB" id="F2K437"/>
<feature type="domain" description="GGDEF" evidence="3">
    <location>
        <begin position="201"/>
        <end position="334"/>
    </location>
</feature>
<evidence type="ECO:0000256" key="2">
    <source>
        <dbReference type="ARBA" id="ARBA00034247"/>
    </source>
</evidence>
<dbReference type="PANTHER" id="PTHR45138">
    <property type="entry name" value="REGULATORY COMPONENTS OF SENSORY TRANSDUCTION SYSTEM"/>
    <property type="match status" value="1"/>
</dbReference>
<dbReference type="OrthoDB" id="9812260at2"/>
<dbReference type="GO" id="GO:0043709">
    <property type="term" value="P:cell adhesion involved in single-species biofilm formation"/>
    <property type="evidence" value="ECO:0007669"/>
    <property type="project" value="TreeGrafter"/>
</dbReference>
<dbReference type="InterPro" id="IPR050469">
    <property type="entry name" value="Diguanylate_Cyclase"/>
</dbReference>
<dbReference type="Gene3D" id="3.30.70.270">
    <property type="match status" value="1"/>
</dbReference>
<dbReference type="Proteomes" id="UP000001062">
    <property type="component" value="Chromosome"/>
</dbReference>
<dbReference type="CDD" id="cd01949">
    <property type="entry name" value="GGDEF"/>
    <property type="match status" value="1"/>
</dbReference>
<reference evidence="4 5" key="1">
    <citation type="journal article" date="2012" name="Stand. Genomic Sci.">
        <title>Complete genome sequence of the melanogenic marine bacterium Marinomonas mediterranea type strain (MMB-1(T)).</title>
        <authorList>
            <person name="Lucas-Elio P."/>
            <person name="Goodwin L."/>
            <person name="Woyke T."/>
            <person name="Pitluck S."/>
            <person name="Nolan M."/>
            <person name="Kyrpides N.C."/>
            <person name="Detter J.C."/>
            <person name="Copeland A."/>
            <person name="Teshima H."/>
            <person name="Bruce D."/>
            <person name="Detter C."/>
            <person name="Tapia R."/>
            <person name="Han S."/>
            <person name="Land M.L."/>
            <person name="Ivanova N."/>
            <person name="Mikhailova N."/>
            <person name="Johnston A.W."/>
            <person name="Sanchez-Amat A."/>
        </authorList>
    </citation>
    <scope>NUCLEOTIDE SEQUENCE [LARGE SCALE GENOMIC DNA]</scope>
    <source>
        <strain evidence="5">ATCC 700492 / JCM 21426 / NBRC 103028 / MMB-1</strain>
    </source>
</reference>
<protein>
    <recommendedName>
        <fullName evidence="1">diguanylate cyclase</fullName>
        <ecNumber evidence="1">2.7.7.65</ecNumber>
    </recommendedName>
</protein>
<gene>
    <name evidence="4" type="ordered locus">Marme_2136</name>
</gene>
<dbReference type="Pfam" id="PF00990">
    <property type="entry name" value="GGDEF"/>
    <property type="match status" value="1"/>
</dbReference>
<sequence length="334" mass="38135">MQDEGLKEANEILRKAVPLMQRLNIAPTPYNYGVCYEYSSNRTPKLNKLMDATIRTLGGVPDYLTKELFHQFVIDDSQFNNEHQDKIEALIEASQKGSKEMQSSLDELDDVLKKSKRVLDRADRQKHVEKVLTYLEKGTQKAIQSTVKFNESLNVVRYEIDALKSEIEALKNNVELDPLTQHYNQKGLERYMYTWKQGAEDDLSLMLIDIDRLQGIIKQHGRRAGTSLIRYLGKLIKDANVQNSVLARVEGGTYALLVNELELSQATGLAEQLREKMSLQKIRYKDTKKEMTRLTVSIGVATLIGDESVSSLLARTRVYLENAKHRGRNRISSN</sequence>
<dbReference type="NCBIfam" id="TIGR00254">
    <property type="entry name" value="GGDEF"/>
    <property type="match status" value="1"/>
</dbReference>